<dbReference type="PANTHER" id="PTHR38133">
    <property type="entry name" value="SLR1429 PROTEIN"/>
    <property type="match status" value="1"/>
</dbReference>
<feature type="region of interest" description="Disordered" evidence="2">
    <location>
        <begin position="200"/>
        <end position="222"/>
    </location>
</feature>
<keyword evidence="1" id="KW-0862">Zinc</keyword>
<proteinExistence type="predicted"/>
<keyword evidence="5" id="KW-1185">Reference proteome</keyword>
<dbReference type="RefSeq" id="WP_344313385.1">
    <property type="nucleotide sequence ID" value="NZ_BAAANY010000022.1"/>
</dbReference>
<dbReference type="Proteomes" id="UP001500618">
    <property type="component" value="Unassembled WGS sequence"/>
</dbReference>
<dbReference type="Pfam" id="PF04434">
    <property type="entry name" value="SWIM"/>
    <property type="match status" value="1"/>
</dbReference>
<protein>
    <submittedName>
        <fullName evidence="4">SWIM zinc finger family protein</fullName>
    </submittedName>
</protein>
<dbReference type="PROSITE" id="PS50966">
    <property type="entry name" value="ZF_SWIM"/>
    <property type="match status" value="1"/>
</dbReference>
<feature type="compositionally biased region" description="Pro residues" evidence="2">
    <location>
        <begin position="203"/>
        <end position="222"/>
    </location>
</feature>
<comment type="caution">
    <text evidence="4">The sequence shown here is derived from an EMBL/GenBank/DDBJ whole genome shotgun (WGS) entry which is preliminary data.</text>
</comment>
<evidence type="ECO:0000313" key="4">
    <source>
        <dbReference type="EMBL" id="GAA1699523.1"/>
    </source>
</evidence>
<dbReference type="EMBL" id="BAAANY010000022">
    <property type="protein sequence ID" value="GAA1699523.1"/>
    <property type="molecule type" value="Genomic_DNA"/>
</dbReference>
<dbReference type="InterPro" id="IPR007527">
    <property type="entry name" value="Znf_SWIM"/>
</dbReference>
<keyword evidence="1" id="KW-0863">Zinc-finger</keyword>
<evidence type="ECO:0000313" key="5">
    <source>
        <dbReference type="Proteomes" id="UP001500618"/>
    </source>
</evidence>
<accession>A0ABN2I6I3</accession>
<sequence length="384" mass="41575">MRRFGQTWWGKQWVYALEERAWLDRNRLPRGRTYARQNTVSGLTVGRGEVTALVQGRRALPYKVVIRVATFDHKDWERVVASISTQVGRLAALLDGELPAEVVKDIEDAGCDLLPGAGEIRPKCSCPDWADLCKHAAAVCYLVSDAVDADPFALLMLRGRSREEILAALRARRGREAKSSGPAGPTGVNARQAYARQGDLPALPAPQLPPSTPGQPAPLPLDPPLESRVTVALLSALAADAASRAWELATGLADGGLAVETEVDLARRAAGMLGNAELPALAKRMSLPPKTLVRWAIGWREAGAGGVHVVRDEWQPNPLLLEPARLAMTEWGGAARAQRNRVTCGDVQLRLGRDGRWYRLLKSPAGWDVDGPAADDPTDLIDND</sequence>
<evidence type="ECO:0000259" key="3">
    <source>
        <dbReference type="PROSITE" id="PS50966"/>
    </source>
</evidence>
<reference evidence="4 5" key="1">
    <citation type="journal article" date="2019" name="Int. J. Syst. Evol. Microbiol.">
        <title>The Global Catalogue of Microorganisms (GCM) 10K type strain sequencing project: providing services to taxonomists for standard genome sequencing and annotation.</title>
        <authorList>
            <consortium name="The Broad Institute Genomics Platform"/>
            <consortium name="The Broad Institute Genome Sequencing Center for Infectious Disease"/>
            <person name="Wu L."/>
            <person name="Ma J."/>
        </authorList>
    </citation>
    <scope>NUCLEOTIDE SEQUENCE [LARGE SCALE GENOMIC DNA]</scope>
    <source>
        <strain evidence="4 5">JCM 14718</strain>
    </source>
</reference>
<gene>
    <name evidence="4" type="ORF">GCM10009765_56200</name>
</gene>
<evidence type="ECO:0000256" key="1">
    <source>
        <dbReference type="PROSITE-ProRule" id="PRU00325"/>
    </source>
</evidence>
<keyword evidence="1" id="KW-0479">Metal-binding</keyword>
<name>A0ABN2I6I3_9ACTN</name>
<feature type="domain" description="SWIM-type" evidence="3">
    <location>
        <begin position="109"/>
        <end position="144"/>
    </location>
</feature>
<evidence type="ECO:0000256" key="2">
    <source>
        <dbReference type="SAM" id="MobiDB-lite"/>
    </source>
</evidence>
<dbReference type="PANTHER" id="PTHR38133:SF1">
    <property type="entry name" value="SLR1429 PROTEIN"/>
    <property type="match status" value="1"/>
</dbReference>
<organism evidence="4 5">
    <name type="scientific">Fodinicola feengrottensis</name>
    <dbReference type="NCBI Taxonomy" id="435914"/>
    <lineage>
        <taxon>Bacteria</taxon>
        <taxon>Bacillati</taxon>
        <taxon>Actinomycetota</taxon>
        <taxon>Actinomycetes</taxon>
        <taxon>Mycobacteriales</taxon>
        <taxon>Fodinicola</taxon>
    </lineage>
</organism>